<accession>A0AAE0YIR1</accession>
<evidence type="ECO:0000313" key="2">
    <source>
        <dbReference type="Proteomes" id="UP001283361"/>
    </source>
</evidence>
<name>A0AAE0YIR1_9GAST</name>
<evidence type="ECO:0000313" key="1">
    <source>
        <dbReference type="EMBL" id="KAK3747439.1"/>
    </source>
</evidence>
<dbReference type="AlphaFoldDB" id="A0AAE0YIR1"/>
<proteinExistence type="predicted"/>
<organism evidence="1 2">
    <name type="scientific">Elysia crispata</name>
    <name type="common">lettuce slug</name>
    <dbReference type="NCBI Taxonomy" id="231223"/>
    <lineage>
        <taxon>Eukaryota</taxon>
        <taxon>Metazoa</taxon>
        <taxon>Spiralia</taxon>
        <taxon>Lophotrochozoa</taxon>
        <taxon>Mollusca</taxon>
        <taxon>Gastropoda</taxon>
        <taxon>Heterobranchia</taxon>
        <taxon>Euthyneura</taxon>
        <taxon>Panpulmonata</taxon>
        <taxon>Sacoglossa</taxon>
        <taxon>Placobranchoidea</taxon>
        <taxon>Plakobranchidae</taxon>
        <taxon>Elysia</taxon>
    </lineage>
</organism>
<dbReference type="Proteomes" id="UP001283361">
    <property type="component" value="Unassembled WGS sequence"/>
</dbReference>
<reference evidence="1" key="1">
    <citation type="journal article" date="2023" name="G3 (Bethesda)">
        <title>A reference genome for the long-term kleptoplast-retaining sea slug Elysia crispata morphotype clarki.</title>
        <authorList>
            <person name="Eastman K.E."/>
            <person name="Pendleton A.L."/>
            <person name="Shaikh M.A."/>
            <person name="Suttiyut T."/>
            <person name="Ogas R."/>
            <person name="Tomko P."/>
            <person name="Gavelis G."/>
            <person name="Widhalm J.R."/>
            <person name="Wisecaver J.H."/>
        </authorList>
    </citation>
    <scope>NUCLEOTIDE SEQUENCE</scope>
    <source>
        <strain evidence="1">ECLA1</strain>
    </source>
</reference>
<keyword evidence="2" id="KW-1185">Reference proteome</keyword>
<gene>
    <name evidence="1" type="ORF">RRG08_015551</name>
</gene>
<dbReference type="EMBL" id="JAWDGP010006085">
    <property type="protein sequence ID" value="KAK3747439.1"/>
    <property type="molecule type" value="Genomic_DNA"/>
</dbReference>
<sequence>MDTVSVRGLYSLLLNFEQPKWALSLLASHSLETDPRSRTCWEQQQNWQWFLQDSIRRQDNDFTYNARGRSPHLQPLGLDLHVAHVKTIPTYYLTCRKGGKRLLPARTMWITEISVQECCSHV</sequence>
<protein>
    <submittedName>
        <fullName evidence="1">Uncharacterized protein</fullName>
    </submittedName>
</protein>
<comment type="caution">
    <text evidence="1">The sequence shown here is derived from an EMBL/GenBank/DDBJ whole genome shotgun (WGS) entry which is preliminary data.</text>
</comment>